<dbReference type="EMBL" id="PYOC01000012">
    <property type="protein sequence ID" value="PSV43597.1"/>
    <property type="molecule type" value="Genomic_DNA"/>
</dbReference>
<name>A0A2T3L3D2_9GAMM</name>
<comment type="caution">
    <text evidence="1">The sequence shown here is derived from an EMBL/GenBank/DDBJ whole genome shotgun (WGS) entry which is preliminary data.</text>
</comment>
<sequence length="67" mass="8304">MACDMYYWIAGRSVDWWKLADRFLRGRWKGQKQKRLIDFSISLFRIWWPLSDLNRRPSDYEIFSLLT</sequence>
<gene>
    <name evidence="1" type="ORF">C9J47_22275</name>
</gene>
<organism evidence="1 2">
    <name type="scientific">Photobacterium indicum</name>
    <dbReference type="NCBI Taxonomy" id="81447"/>
    <lineage>
        <taxon>Bacteria</taxon>
        <taxon>Pseudomonadati</taxon>
        <taxon>Pseudomonadota</taxon>
        <taxon>Gammaproteobacteria</taxon>
        <taxon>Vibrionales</taxon>
        <taxon>Vibrionaceae</taxon>
        <taxon>Photobacterium</taxon>
    </lineage>
</organism>
<proteinExistence type="predicted"/>
<dbReference type="Proteomes" id="UP000241803">
    <property type="component" value="Unassembled WGS sequence"/>
</dbReference>
<keyword evidence="2" id="KW-1185">Reference proteome</keyword>
<reference evidence="1 2" key="1">
    <citation type="submission" date="2018-03" db="EMBL/GenBank/DDBJ databases">
        <title>Whole genome sequencing of Histamine producing bacteria.</title>
        <authorList>
            <person name="Butler K."/>
        </authorList>
    </citation>
    <scope>NUCLEOTIDE SEQUENCE [LARGE SCALE GENOMIC DNA]</scope>
    <source>
        <strain evidence="1 2">ATCC 19614</strain>
    </source>
</reference>
<evidence type="ECO:0000313" key="2">
    <source>
        <dbReference type="Proteomes" id="UP000241803"/>
    </source>
</evidence>
<dbReference type="AlphaFoldDB" id="A0A2T3L3D2"/>
<evidence type="ECO:0000313" key="1">
    <source>
        <dbReference type="EMBL" id="PSV43597.1"/>
    </source>
</evidence>
<accession>A0A2T3L3D2</accession>
<protein>
    <submittedName>
        <fullName evidence="1">Uncharacterized protein</fullName>
    </submittedName>
</protein>